<dbReference type="GO" id="GO:0006779">
    <property type="term" value="P:porphyrin-containing compound biosynthetic process"/>
    <property type="evidence" value="ECO:0007669"/>
    <property type="project" value="InterPro"/>
</dbReference>
<keyword evidence="3" id="KW-1185">Reference proteome</keyword>
<evidence type="ECO:0000313" key="2">
    <source>
        <dbReference type="EMBL" id="GER43132.1"/>
    </source>
</evidence>
<evidence type="ECO:0000313" key="3">
    <source>
        <dbReference type="Proteomes" id="UP000325081"/>
    </source>
</evidence>
<dbReference type="Pfam" id="PF01208">
    <property type="entry name" value="URO-D"/>
    <property type="match status" value="1"/>
</dbReference>
<accession>A0A5A7QDX1</accession>
<gene>
    <name evidence="2" type="ORF">STAS_19951</name>
</gene>
<dbReference type="PANTHER" id="PTHR21091:SF167">
    <property type="entry name" value="UROPORPHYRINOGEN DECARBOXYLASE 1, CHLOROPLASTIC"/>
    <property type="match status" value="1"/>
</dbReference>
<dbReference type="InterPro" id="IPR012340">
    <property type="entry name" value="NA-bd_OB-fold"/>
</dbReference>
<dbReference type="OrthoDB" id="339900at2759"/>
<proteinExistence type="predicted"/>
<dbReference type="PANTHER" id="PTHR21091">
    <property type="entry name" value="METHYLTETRAHYDROFOLATE:HOMOCYSTEINE METHYLTRANSFERASE RELATED"/>
    <property type="match status" value="1"/>
</dbReference>
<evidence type="ECO:0000259" key="1">
    <source>
        <dbReference type="Pfam" id="PF01208"/>
    </source>
</evidence>
<dbReference type="SUPFAM" id="SSF51726">
    <property type="entry name" value="UROD/MetE-like"/>
    <property type="match status" value="1"/>
</dbReference>
<dbReference type="Proteomes" id="UP000325081">
    <property type="component" value="Unassembled WGS sequence"/>
</dbReference>
<dbReference type="AlphaFoldDB" id="A0A5A7QDX1"/>
<sequence>MYSIEILNYCRENKLSCTLWNDYVEEFLQHERQHAGVDGRPWIMIMNLCRAKPYGGRVQLTTCSSLSHVSLFLKKPVFSHGQLYVDVSRVTTRSGLKILVCGNDVSTPNQTKNVLIIYEFCSLRPSYCTMDVCWKSSAPLNFVRVSSTNGAVWLHRRRSKFTAPRACASSSGPLLVKAVRGESVNRPRAWMKEVRGPVIQSPIRPEEDSKTLYPIDLDKLQFVGESLRILRKEVGEEAAVLGFVGSPWTIATHIVEGGTTRIYTTIKSMCHMAPNLLRVLLSHLTKAIAEYVVYQVESGVHCIQIFDSWGGQLPPDMWDQWSTPYFNEIVRIVKQKCPQTPLVLYINGNGWLLEGMKGTGVDVIGLDWTVDMADGRARLGKDISIQGNVDPTYLFSPILAITNEIKSWIPNSVLLDLLLVVKLLAHYVLARPDANLPYVSYALHLLVSNFGRQIVHVHDAVNLWPHLRKITDLAYAYLAVSTSILSYVGLHGFVAAFSPCPFTSVAVGYLMAPGTRGYVAVGANCCWHVVLQQQRSISLQTQENDPSFKTLESKFSYHGIWDSSNPKLSNNQRLKYNRMMKMTAERILTILKKGGVDTSELVDVWPDVNVLGCPFLRPTTLLKKMIKQRNDNSFPLKSQHG</sequence>
<dbReference type="InterPro" id="IPR000257">
    <property type="entry name" value="Uroporphyrinogen_deCOase"/>
</dbReference>
<feature type="domain" description="Uroporphyrinogen decarboxylase (URO-D)" evidence="1">
    <location>
        <begin position="190"/>
        <end position="408"/>
    </location>
</feature>
<dbReference type="EMBL" id="BKCP01006515">
    <property type="protein sequence ID" value="GER43132.1"/>
    <property type="molecule type" value="Genomic_DNA"/>
</dbReference>
<organism evidence="2 3">
    <name type="scientific">Striga asiatica</name>
    <name type="common">Asiatic witchweed</name>
    <name type="synonym">Buchnera asiatica</name>
    <dbReference type="NCBI Taxonomy" id="4170"/>
    <lineage>
        <taxon>Eukaryota</taxon>
        <taxon>Viridiplantae</taxon>
        <taxon>Streptophyta</taxon>
        <taxon>Embryophyta</taxon>
        <taxon>Tracheophyta</taxon>
        <taxon>Spermatophyta</taxon>
        <taxon>Magnoliopsida</taxon>
        <taxon>eudicotyledons</taxon>
        <taxon>Gunneridae</taxon>
        <taxon>Pentapetalae</taxon>
        <taxon>asterids</taxon>
        <taxon>lamiids</taxon>
        <taxon>Lamiales</taxon>
        <taxon>Orobanchaceae</taxon>
        <taxon>Buchnereae</taxon>
        <taxon>Striga</taxon>
    </lineage>
</organism>
<dbReference type="Gene3D" id="3.20.20.210">
    <property type="match status" value="1"/>
</dbReference>
<protein>
    <submittedName>
        <fullName evidence="2">Uroporphyrinogen decarboxylase</fullName>
    </submittedName>
</protein>
<comment type="caution">
    <text evidence="2">The sequence shown here is derived from an EMBL/GenBank/DDBJ whole genome shotgun (WGS) entry which is preliminary data.</text>
</comment>
<reference evidence="3" key="1">
    <citation type="journal article" date="2019" name="Curr. Biol.">
        <title>Genome Sequence of Striga asiatica Provides Insight into the Evolution of Plant Parasitism.</title>
        <authorList>
            <person name="Yoshida S."/>
            <person name="Kim S."/>
            <person name="Wafula E.K."/>
            <person name="Tanskanen J."/>
            <person name="Kim Y.M."/>
            <person name="Honaas L."/>
            <person name="Yang Z."/>
            <person name="Spallek T."/>
            <person name="Conn C.E."/>
            <person name="Ichihashi Y."/>
            <person name="Cheong K."/>
            <person name="Cui S."/>
            <person name="Der J.P."/>
            <person name="Gundlach H."/>
            <person name="Jiao Y."/>
            <person name="Hori C."/>
            <person name="Ishida J.K."/>
            <person name="Kasahara H."/>
            <person name="Kiba T."/>
            <person name="Kim M.S."/>
            <person name="Koo N."/>
            <person name="Laohavisit A."/>
            <person name="Lee Y.H."/>
            <person name="Lumba S."/>
            <person name="McCourt P."/>
            <person name="Mortimer J.C."/>
            <person name="Mutuku J.M."/>
            <person name="Nomura T."/>
            <person name="Sasaki-Sekimoto Y."/>
            <person name="Seto Y."/>
            <person name="Wang Y."/>
            <person name="Wakatake T."/>
            <person name="Sakakibara H."/>
            <person name="Demura T."/>
            <person name="Yamaguchi S."/>
            <person name="Yoneyama K."/>
            <person name="Manabe R.I."/>
            <person name="Nelson D.C."/>
            <person name="Schulman A.H."/>
            <person name="Timko M.P."/>
            <person name="dePamphilis C.W."/>
            <person name="Choi D."/>
            <person name="Shirasu K."/>
        </authorList>
    </citation>
    <scope>NUCLEOTIDE SEQUENCE [LARGE SCALE GENOMIC DNA]</scope>
    <source>
        <strain evidence="3">cv. UVA1</strain>
    </source>
</reference>
<dbReference type="Gene3D" id="2.40.50.140">
    <property type="entry name" value="Nucleic acid-binding proteins"/>
    <property type="match status" value="1"/>
</dbReference>
<dbReference type="InterPro" id="IPR038071">
    <property type="entry name" value="UROD/MetE-like_sf"/>
</dbReference>
<name>A0A5A7QDX1_STRAF</name>
<dbReference type="GO" id="GO:0004853">
    <property type="term" value="F:uroporphyrinogen decarboxylase activity"/>
    <property type="evidence" value="ECO:0007669"/>
    <property type="project" value="InterPro"/>
</dbReference>